<protein>
    <submittedName>
        <fullName evidence="8">Bile salt transporter</fullName>
    </submittedName>
</protein>
<dbReference type="PANTHER" id="PTHR11360:SF284">
    <property type="entry name" value="EG:103B4.3 PROTEIN-RELATED"/>
    <property type="match status" value="1"/>
</dbReference>
<evidence type="ECO:0000256" key="2">
    <source>
        <dbReference type="ARBA" id="ARBA00022448"/>
    </source>
</evidence>
<dbReference type="NCBIfam" id="NF038246">
    <property type="entry name" value="bile_salt_MFS"/>
    <property type="match status" value="1"/>
</dbReference>
<evidence type="ECO:0000256" key="5">
    <source>
        <dbReference type="ARBA" id="ARBA00023136"/>
    </source>
</evidence>
<dbReference type="InterPro" id="IPR011701">
    <property type="entry name" value="MFS"/>
</dbReference>
<feature type="transmembrane region" description="Helical" evidence="6">
    <location>
        <begin position="183"/>
        <end position="204"/>
    </location>
</feature>
<evidence type="ECO:0000313" key="9">
    <source>
        <dbReference type="Proteomes" id="UP000051735"/>
    </source>
</evidence>
<evidence type="ECO:0000256" key="3">
    <source>
        <dbReference type="ARBA" id="ARBA00022692"/>
    </source>
</evidence>
<evidence type="ECO:0000313" key="8">
    <source>
        <dbReference type="EMBL" id="KRM31354.1"/>
    </source>
</evidence>
<sequence>MASASNEKTVSKAYKYFMVFLCMLTQAIPYGIAQNIQPLFVHPLVNTFHFTLASYTLIFTFGAIAASVASPFIGKGLEKINFRVMYLIGIGLSAVAYVIFGISTKLPEFYIAAIICMIGSTFYSGQGVPWVINHWFPAKGRGAALGVAFCGGSIGNIFLQPATQAILKHFMTGNTKTGHLTSMAPFFIFAIALLVVGVIIAIFIRTPKKNEIVVSEQELKESKAAQEKAKAEEFQGWSGKQVLKMKWFWIFSLGFLIIGLGLASLNEDYAAFLDTKLSLTDVGLIGSMYGVGCLIGNVSGGILFDKFGTAKSMTYAGCMYVLSIAMMIFVSLQPYGSHVSKVAGIAYSIFCGLAVFSYMSGPAFMAKDLFGAKDQGVMLGYVGLAYAIGFAIGAPLFGIIKGKASFTVAWYFMMAFVIVGFVLLVISVIRIKKIQRVYIAKHQNQKAKVKEN</sequence>
<keyword evidence="5 6" id="KW-0472">Membrane</keyword>
<feature type="transmembrane region" description="Helical" evidence="6">
    <location>
        <begin position="109"/>
        <end position="132"/>
    </location>
</feature>
<evidence type="ECO:0000259" key="7">
    <source>
        <dbReference type="PROSITE" id="PS50850"/>
    </source>
</evidence>
<dbReference type="EMBL" id="AZGN01000055">
    <property type="protein sequence ID" value="KRM31354.1"/>
    <property type="molecule type" value="Genomic_DNA"/>
</dbReference>
<reference evidence="8 9" key="1">
    <citation type="journal article" date="2015" name="Genome Announc.">
        <title>Expanding the biotechnology potential of lactobacilli through comparative genomics of 213 strains and associated genera.</title>
        <authorList>
            <person name="Sun Z."/>
            <person name="Harris H.M."/>
            <person name="McCann A."/>
            <person name="Guo C."/>
            <person name="Argimon S."/>
            <person name="Zhang W."/>
            <person name="Yang X."/>
            <person name="Jeffery I.B."/>
            <person name="Cooney J.C."/>
            <person name="Kagawa T.F."/>
            <person name="Liu W."/>
            <person name="Song Y."/>
            <person name="Salvetti E."/>
            <person name="Wrobel A."/>
            <person name="Rasinkangas P."/>
            <person name="Parkhill J."/>
            <person name="Rea M.C."/>
            <person name="O'Sullivan O."/>
            <person name="Ritari J."/>
            <person name="Douillard F.P."/>
            <person name="Paul Ross R."/>
            <person name="Yang R."/>
            <person name="Briner A.E."/>
            <person name="Felis G.E."/>
            <person name="de Vos W.M."/>
            <person name="Barrangou R."/>
            <person name="Klaenhammer T.R."/>
            <person name="Caufield P.W."/>
            <person name="Cui Y."/>
            <person name="Zhang H."/>
            <person name="O'Toole P.W."/>
        </authorList>
    </citation>
    <scope>NUCLEOTIDE SEQUENCE [LARGE SCALE GENOMIC DNA]</scope>
    <source>
        <strain evidence="8 9">DSM 6629</strain>
    </source>
</reference>
<dbReference type="Proteomes" id="UP000051735">
    <property type="component" value="Unassembled WGS sequence"/>
</dbReference>
<evidence type="ECO:0000256" key="1">
    <source>
        <dbReference type="ARBA" id="ARBA00004651"/>
    </source>
</evidence>
<feature type="transmembrane region" description="Helical" evidence="6">
    <location>
        <begin position="13"/>
        <end position="32"/>
    </location>
</feature>
<feature type="transmembrane region" description="Helical" evidence="6">
    <location>
        <begin position="285"/>
        <end position="304"/>
    </location>
</feature>
<dbReference type="PROSITE" id="PS50850">
    <property type="entry name" value="MFS"/>
    <property type="match status" value="1"/>
</dbReference>
<keyword evidence="4 6" id="KW-1133">Transmembrane helix</keyword>
<organism evidence="8 9">
    <name type="scientific">Lactobacillus intestinalis DSM 6629</name>
    <dbReference type="NCBI Taxonomy" id="1423761"/>
    <lineage>
        <taxon>Bacteria</taxon>
        <taxon>Bacillati</taxon>
        <taxon>Bacillota</taxon>
        <taxon>Bacilli</taxon>
        <taxon>Lactobacillales</taxon>
        <taxon>Lactobacillaceae</taxon>
        <taxon>Lactobacillus</taxon>
    </lineage>
</organism>
<feature type="transmembrane region" description="Helical" evidence="6">
    <location>
        <begin position="409"/>
        <end position="429"/>
    </location>
</feature>
<dbReference type="PANTHER" id="PTHR11360">
    <property type="entry name" value="MONOCARBOXYLATE TRANSPORTER"/>
    <property type="match status" value="1"/>
</dbReference>
<comment type="subcellular location">
    <subcellularLocation>
        <location evidence="1">Cell membrane</location>
        <topology evidence="1">Multi-pass membrane protein</topology>
    </subcellularLocation>
</comment>
<dbReference type="InterPro" id="IPR050327">
    <property type="entry name" value="Proton-linked_MCT"/>
</dbReference>
<feature type="transmembrane region" description="Helical" evidence="6">
    <location>
        <begin position="247"/>
        <end position="265"/>
    </location>
</feature>
<dbReference type="GeneID" id="75117154"/>
<comment type="caution">
    <text evidence="8">The sequence shown here is derived from an EMBL/GenBank/DDBJ whole genome shotgun (WGS) entry which is preliminary data.</text>
</comment>
<proteinExistence type="predicted"/>
<evidence type="ECO:0000256" key="4">
    <source>
        <dbReference type="ARBA" id="ARBA00022989"/>
    </source>
</evidence>
<dbReference type="InterPro" id="IPR036259">
    <property type="entry name" value="MFS_trans_sf"/>
</dbReference>
<name>A0ABR5PNT8_9LACO</name>
<feature type="transmembrane region" description="Helical" evidence="6">
    <location>
        <begin position="344"/>
        <end position="366"/>
    </location>
</feature>
<keyword evidence="9" id="KW-1185">Reference proteome</keyword>
<feature type="domain" description="Major facilitator superfamily (MFS) profile" evidence="7">
    <location>
        <begin position="15"/>
        <end position="432"/>
    </location>
</feature>
<dbReference type="Gene3D" id="1.20.1250.20">
    <property type="entry name" value="MFS general substrate transporter like domains"/>
    <property type="match status" value="2"/>
</dbReference>
<feature type="transmembrane region" description="Helical" evidence="6">
    <location>
        <begin position="84"/>
        <end position="103"/>
    </location>
</feature>
<feature type="transmembrane region" description="Helical" evidence="6">
    <location>
        <begin position="313"/>
        <end position="332"/>
    </location>
</feature>
<evidence type="ECO:0000256" key="6">
    <source>
        <dbReference type="SAM" id="Phobius"/>
    </source>
</evidence>
<keyword evidence="2" id="KW-0813">Transport</keyword>
<feature type="transmembrane region" description="Helical" evidence="6">
    <location>
        <begin position="378"/>
        <end position="397"/>
    </location>
</feature>
<dbReference type="RefSeq" id="WP_057811656.1">
    <property type="nucleotide sequence ID" value="NZ_AZGN01000055.1"/>
</dbReference>
<dbReference type="SUPFAM" id="SSF103473">
    <property type="entry name" value="MFS general substrate transporter"/>
    <property type="match status" value="1"/>
</dbReference>
<feature type="transmembrane region" description="Helical" evidence="6">
    <location>
        <begin position="52"/>
        <end position="72"/>
    </location>
</feature>
<feature type="transmembrane region" description="Helical" evidence="6">
    <location>
        <begin position="144"/>
        <end position="163"/>
    </location>
</feature>
<accession>A0ABR5PNT8</accession>
<keyword evidence="3 6" id="KW-0812">Transmembrane</keyword>
<gene>
    <name evidence="8" type="ORF">FC44_GL000589</name>
</gene>
<dbReference type="InterPro" id="IPR020846">
    <property type="entry name" value="MFS_dom"/>
</dbReference>
<dbReference type="Pfam" id="PF07690">
    <property type="entry name" value="MFS_1"/>
    <property type="match status" value="2"/>
</dbReference>